<comment type="subcellular location">
    <subcellularLocation>
        <location evidence="1">Cytoplasm</location>
        <location evidence="1">Cytoskeleton</location>
    </subcellularLocation>
</comment>
<evidence type="ECO:0000313" key="8">
    <source>
        <dbReference type="EMBL" id="KAL1528856.1"/>
    </source>
</evidence>
<dbReference type="GO" id="GO:0000922">
    <property type="term" value="C:spindle pole"/>
    <property type="evidence" value="ECO:0007669"/>
    <property type="project" value="InterPro"/>
</dbReference>
<dbReference type="PANTHER" id="PTHR19302">
    <property type="entry name" value="GAMMA TUBULIN COMPLEX PROTEIN"/>
    <property type="match status" value="1"/>
</dbReference>
<evidence type="ECO:0000256" key="2">
    <source>
        <dbReference type="ARBA" id="ARBA00010337"/>
    </source>
</evidence>
<dbReference type="InterPro" id="IPR040457">
    <property type="entry name" value="GCP_C"/>
</dbReference>
<keyword evidence="3" id="KW-0963">Cytoplasm</keyword>
<dbReference type="EMBL" id="JBGBPQ010000002">
    <property type="protein sequence ID" value="KAL1528856.1"/>
    <property type="molecule type" value="Genomic_DNA"/>
</dbReference>
<dbReference type="InterPro" id="IPR042241">
    <property type="entry name" value="GCP_C_sf"/>
</dbReference>
<evidence type="ECO:0000256" key="1">
    <source>
        <dbReference type="ARBA" id="ARBA00004245"/>
    </source>
</evidence>
<protein>
    <recommendedName>
        <fullName evidence="10">Spindle pole body component</fullName>
    </recommendedName>
</protein>
<dbReference type="PANTHER" id="PTHR19302:SF14">
    <property type="entry name" value="GAMMA-TUBULIN COMPLEX COMPONENT 3"/>
    <property type="match status" value="1"/>
</dbReference>
<dbReference type="Pfam" id="PF04130">
    <property type="entry name" value="GCP_C_terminal"/>
    <property type="match status" value="1"/>
</dbReference>
<sequence length="821" mass="91718">MDAPRYADSLQLAERVERLMLHLVPQLRVPTEDDSSSARLLHFSLRILSSRMASSSLATTPQSAELARRRLVHAGRASDALKLSGLLPRLERSAHGLAHLPALLQLLVALMNSQPQASLDACAGAALLARPLAPPPPPPLRVDPCAVAPPHEESRIAPPPFKPERTVTNGLSEETLVRELLFVMQGIDGVHIKWEGAKDAFVVPRDTLMPAGARQLVGRLCELGWLYKQVQAYVHEGAGAGLVPQSFRHALQVELTEWFQLIAILEAQRQSSLTLLQLLVWSHQPLQRLITLVQLVRSCGSLKGGAMSVAMARYERHGDPEVAGYVRHLLRQSCSPLLAMVRQWVMRGELLDPHNEFFIEQQAVPLNELWHQRYTLREAMLPSFVSKPLAHTILLVGKVINFIRLGCHDAEWTLTLASSSAPAAAPRDAGAATDRHVIDMPTLEFGREEEMEALVMRASTRANSYLLRLMLDKYMLQQHCLNLKQYLLLGKGDFVQQLMEHLAPQLAKRVSDLHRHQFLSLVESAIRSSASSEPTAEAEVTLLLEHLDVQLLKDPGGSGWDSFSLDYRVESPLSTVLSASALAEYRQAFTFLWRLKRVEHALTGVWRKHGTTARLLQHHFQRDPIMHGCHLLRNEMIHFVCNLQYYLKFEVIECSWDDLLRKLSAASEFEELLAAHREFMAALRSKALLGPETATLHETLKGICDVIVQFSKAQDVLYMSLLEQKAAARQLAATAAVNTAAGRWGCSGDDAAATLGAPRLQPEFGNQLAVYAAKYRECFADFFRQVSRHALLDLEFLSFRLDFNLYYESLRDVHEAAPGST</sequence>
<feature type="domain" description="Gamma tubulin complex component C-terminal" evidence="6">
    <location>
        <begin position="476"/>
        <end position="807"/>
    </location>
</feature>
<organism evidence="8 9">
    <name type="scientific">Prymnesium parvum</name>
    <name type="common">Toxic golden alga</name>
    <dbReference type="NCBI Taxonomy" id="97485"/>
    <lineage>
        <taxon>Eukaryota</taxon>
        <taxon>Haptista</taxon>
        <taxon>Haptophyta</taxon>
        <taxon>Prymnesiophyceae</taxon>
        <taxon>Prymnesiales</taxon>
        <taxon>Prymnesiaceae</taxon>
        <taxon>Prymnesium</taxon>
    </lineage>
</organism>
<dbReference type="GO" id="GO:0051011">
    <property type="term" value="F:microtubule minus-end binding"/>
    <property type="evidence" value="ECO:0007669"/>
    <property type="project" value="TreeGrafter"/>
</dbReference>
<dbReference type="GO" id="GO:0051321">
    <property type="term" value="P:meiotic cell cycle"/>
    <property type="evidence" value="ECO:0007669"/>
    <property type="project" value="TreeGrafter"/>
</dbReference>
<dbReference type="InterPro" id="IPR007259">
    <property type="entry name" value="GCP"/>
</dbReference>
<dbReference type="GO" id="GO:0007020">
    <property type="term" value="P:microtubule nucleation"/>
    <property type="evidence" value="ECO:0007669"/>
    <property type="project" value="InterPro"/>
</dbReference>
<dbReference type="GO" id="GO:0043015">
    <property type="term" value="F:gamma-tubulin binding"/>
    <property type="evidence" value="ECO:0007669"/>
    <property type="project" value="InterPro"/>
</dbReference>
<evidence type="ECO:0000259" key="6">
    <source>
        <dbReference type="Pfam" id="PF04130"/>
    </source>
</evidence>
<dbReference type="Proteomes" id="UP001515480">
    <property type="component" value="Unassembled WGS sequence"/>
</dbReference>
<dbReference type="GO" id="GO:0031122">
    <property type="term" value="P:cytoplasmic microtubule organization"/>
    <property type="evidence" value="ECO:0007669"/>
    <property type="project" value="TreeGrafter"/>
</dbReference>
<name>A0AB34K7M1_PRYPA</name>
<evidence type="ECO:0000313" key="9">
    <source>
        <dbReference type="Proteomes" id="UP001515480"/>
    </source>
</evidence>
<dbReference type="GO" id="GO:0051225">
    <property type="term" value="P:spindle assembly"/>
    <property type="evidence" value="ECO:0007669"/>
    <property type="project" value="TreeGrafter"/>
</dbReference>
<dbReference type="Gene3D" id="1.20.120.1900">
    <property type="entry name" value="Gamma-tubulin complex, C-terminal domain"/>
    <property type="match status" value="1"/>
</dbReference>
<keyword evidence="4" id="KW-0493">Microtubule</keyword>
<comment type="caution">
    <text evidence="8">The sequence shown here is derived from an EMBL/GenBank/DDBJ whole genome shotgun (WGS) entry which is preliminary data.</text>
</comment>
<evidence type="ECO:0000256" key="4">
    <source>
        <dbReference type="ARBA" id="ARBA00022701"/>
    </source>
</evidence>
<evidence type="ECO:0008006" key="10">
    <source>
        <dbReference type="Google" id="ProtNLM"/>
    </source>
</evidence>
<proteinExistence type="inferred from homology"/>
<feature type="domain" description="Gamma tubulin complex component protein N-terminal" evidence="7">
    <location>
        <begin position="177"/>
        <end position="473"/>
    </location>
</feature>
<keyword evidence="9" id="KW-1185">Reference proteome</keyword>
<accession>A0AB34K7M1</accession>
<evidence type="ECO:0000259" key="7">
    <source>
        <dbReference type="Pfam" id="PF17681"/>
    </source>
</evidence>
<dbReference type="Pfam" id="PF17681">
    <property type="entry name" value="GCP_N_terminal"/>
    <property type="match status" value="1"/>
</dbReference>
<evidence type="ECO:0000256" key="3">
    <source>
        <dbReference type="ARBA" id="ARBA00022490"/>
    </source>
</evidence>
<evidence type="ECO:0000256" key="5">
    <source>
        <dbReference type="ARBA" id="ARBA00023212"/>
    </source>
</evidence>
<reference evidence="8 9" key="1">
    <citation type="journal article" date="2024" name="Science">
        <title>Giant polyketide synthase enzymes in the biosynthesis of giant marine polyether toxins.</title>
        <authorList>
            <person name="Fallon T.R."/>
            <person name="Shende V.V."/>
            <person name="Wierzbicki I.H."/>
            <person name="Pendleton A.L."/>
            <person name="Watervoot N.F."/>
            <person name="Auber R.P."/>
            <person name="Gonzalez D.J."/>
            <person name="Wisecaver J.H."/>
            <person name="Moore B.S."/>
        </authorList>
    </citation>
    <scope>NUCLEOTIDE SEQUENCE [LARGE SCALE GENOMIC DNA]</scope>
    <source>
        <strain evidence="8 9">12B1</strain>
    </source>
</reference>
<dbReference type="GO" id="GO:0000930">
    <property type="term" value="C:gamma-tubulin complex"/>
    <property type="evidence" value="ECO:0007669"/>
    <property type="project" value="TreeGrafter"/>
</dbReference>
<gene>
    <name evidence="8" type="ORF">AB1Y20_010179</name>
</gene>
<dbReference type="InterPro" id="IPR041470">
    <property type="entry name" value="GCP_N"/>
</dbReference>
<dbReference type="AlphaFoldDB" id="A0AB34K7M1"/>
<dbReference type="GO" id="GO:0005874">
    <property type="term" value="C:microtubule"/>
    <property type="evidence" value="ECO:0007669"/>
    <property type="project" value="UniProtKB-KW"/>
</dbReference>
<comment type="similarity">
    <text evidence="2">Belongs to the TUBGCP family.</text>
</comment>
<keyword evidence="5" id="KW-0206">Cytoskeleton</keyword>
<dbReference type="GO" id="GO:0000278">
    <property type="term" value="P:mitotic cell cycle"/>
    <property type="evidence" value="ECO:0007669"/>
    <property type="project" value="TreeGrafter"/>
</dbReference>